<dbReference type="Proteomes" id="UP000436006">
    <property type="component" value="Unassembled WGS sequence"/>
</dbReference>
<reference evidence="3 4" key="1">
    <citation type="submission" date="2019-12" db="EMBL/GenBank/DDBJ databases">
        <title>Spirosoma sp. HMF4905 genome sequencing and assembly.</title>
        <authorList>
            <person name="Kang H."/>
            <person name="Cha I."/>
            <person name="Kim H."/>
            <person name="Joh K."/>
        </authorList>
    </citation>
    <scope>NUCLEOTIDE SEQUENCE [LARGE SCALE GENOMIC DNA]</scope>
    <source>
        <strain evidence="3 4">HMF4905</strain>
    </source>
</reference>
<dbReference type="SUPFAM" id="SSF56601">
    <property type="entry name" value="beta-lactamase/transpeptidase-like"/>
    <property type="match status" value="1"/>
</dbReference>
<dbReference type="GO" id="GO:0016787">
    <property type="term" value="F:hydrolase activity"/>
    <property type="evidence" value="ECO:0007669"/>
    <property type="project" value="UniProtKB-KW"/>
</dbReference>
<evidence type="ECO:0000256" key="1">
    <source>
        <dbReference type="PROSITE-ProRule" id="PRU00339"/>
    </source>
</evidence>
<name>A0A7K1SH87_9BACT</name>
<dbReference type="AlphaFoldDB" id="A0A7K1SH87"/>
<evidence type="ECO:0000259" key="2">
    <source>
        <dbReference type="Pfam" id="PF00144"/>
    </source>
</evidence>
<feature type="domain" description="Beta-lactamase-related" evidence="2">
    <location>
        <begin position="29"/>
        <end position="351"/>
    </location>
</feature>
<dbReference type="SMART" id="SM00028">
    <property type="entry name" value="TPR"/>
    <property type="match status" value="1"/>
</dbReference>
<dbReference type="InterPro" id="IPR050789">
    <property type="entry name" value="Diverse_Enzym_Activities"/>
</dbReference>
<dbReference type="PROSITE" id="PS50005">
    <property type="entry name" value="TPR"/>
    <property type="match status" value="1"/>
</dbReference>
<accession>A0A7K1SH87</accession>
<dbReference type="Gene3D" id="1.25.40.10">
    <property type="entry name" value="Tetratricopeptide repeat domain"/>
    <property type="match status" value="1"/>
</dbReference>
<dbReference type="EMBL" id="WPIN01000009">
    <property type="protein sequence ID" value="MVM33078.1"/>
    <property type="molecule type" value="Genomic_DNA"/>
</dbReference>
<proteinExistence type="predicted"/>
<keyword evidence="3" id="KW-0378">Hydrolase</keyword>
<dbReference type="PROSITE" id="PS50293">
    <property type="entry name" value="TPR_REGION"/>
    <property type="match status" value="1"/>
</dbReference>
<evidence type="ECO:0000313" key="4">
    <source>
        <dbReference type="Proteomes" id="UP000436006"/>
    </source>
</evidence>
<dbReference type="InterPro" id="IPR012338">
    <property type="entry name" value="Beta-lactam/transpept-like"/>
</dbReference>
<keyword evidence="1" id="KW-0802">TPR repeat</keyword>
<gene>
    <name evidence="3" type="ORF">GO755_23760</name>
</gene>
<dbReference type="PANTHER" id="PTHR43283:SF18">
    <property type="match status" value="1"/>
</dbReference>
<organism evidence="3 4">
    <name type="scientific">Spirosoma arboris</name>
    <dbReference type="NCBI Taxonomy" id="2682092"/>
    <lineage>
        <taxon>Bacteria</taxon>
        <taxon>Pseudomonadati</taxon>
        <taxon>Bacteroidota</taxon>
        <taxon>Cytophagia</taxon>
        <taxon>Cytophagales</taxon>
        <taxon>Cytophagaceae</taxon>
        <taxon>Spirosoma</taxon>
    </lineage>
</organism>
<protein>
    <submittedName>
        <fullName evidence="3">Serine hydrolase</fullName>
    </submittedName>
</protein>
<dbReference type="InterPro" id="IPR011990">
    <property type="entry name" value="TPR-like_helical_dom_sf"/>
</dbReference>
<dbReference type="SUPFAM" id="SSF48452">
    <property type="entry name" value="TPR-like"/>
    <property type="match status" value="1"/>
</dbReference>
<feature type="repeat" description="TPR" evidence="1">
    <location>
        <begin position="437"/>
        <end position="470"/>
    </location>
</feature>
<dbReference type="PANTHER" id="PTHR43283">
    <property type="entry name" value="BETA-LACTAMASE-RELATED"/>
    <property type="match status" value="1"/>
</dbReference>
<dbReference type="InterPro" id="IPR019734">
    <property type="entry name" value="TPR_rpt"/>
</dbReference>
<comment type="caution">
    <text evidence="3">The sequence shown here is derived from an EMBL/GenBank/DDBJ whole genome shotgun (WGS) entry which is preliminary data.</text>
</comment>
<dbReference type="InterPro" id="IPR001466">
    <property type="entry name" value="Beta-lactam-related"/>
</dbReference>
<dbReference type="Gene3D" id="3.40.710.10">
    <property type="entry name" value="DD-peptidase/beta-lactamase superfamily"/>
    <property type="match status" value="1"/>
</dbReference>
<sequence length="483" mass="53874">MTILRFIAILLFVSIHSTYGQKAQIDNVETVIQREMQERRIPGLQLAVVQHGKVALLKSYGIANLQYSTPVTNQSIFSINSCTKAFTGIAIMQLVEDGKVELAAPVSRYLDALPEAWQPVTIRQLLAHISGLPDVARVIDSDKEGRGATFNEEAIWAKTKAMPMDFPTGEQYSYNQTNYALLGKIIDKFSEKPFAQVFKERQFQVAGMPGTVFGDSRDVIPNKTQSYGFTTKIDGQLLSEPKLTNNYEEFAPFRRTASGLNSTAEDMAHWVMALQQGKLLKTKDALNALWTPATYKNGSPTQWAVGWVTKPRLKHRAVITTGGGRSALFVYPDDDLAIVVLTNLAGSFPEEFIDELAGCYNPDIPAADPVTALHMQLRKRGFENAIDVASELKKKTPDFKPSEDDLNDWAYRLMARRQLNEALGIFKLNVNLYPKSWNVYDSYGEALLKNGQKEDAIAMYKKSIELNPDNQNGKHVLARIAGN</sequence>
<keyword evidence="4" id="KW-1185">Reference proteome</keyword>
<dbReference type="Pfam" id="PF00144">
    <property type="entry name" value="Beta-lactamase"/>
    <property type="match status" value="1"/>
</dbReference>
<dbReference type="RefSeq" id="WP_157587790.1">
    <property type="nucleotide sequence ID" value="NZ_WPIN01000009.1"/>
</dbReference>
<evidence type="ECO:0000313" key="3">
    <source>
        <dbReference type="EMBL" id="MVM33078.1"/>
    </source>
</evidence>